<organism evidence="2 3">
    <name type="scientific">Haematobacter missouriensis</name>
    <dbReference type="NCBI Taxonomy" id="366616"/>
    <lineage>
        <taxon>Bacteria</taxon>
        <taxon>Pseudomonadati</taxon>
        <taxon>Pseudomonadota</taxon>
        <taxon>Alphaproteobacteria</taxon>
        <taxon>Rhodobacterales</taxon>
        <taxon>Paracoccaceae</taxon>
        <taxon>Haematobacter</taxon>
    </lineage>
</organism>
<reference evidence="2 3" key="1">
    <citation type="submission" date="2016-11" db="EMBL/GenBank/DDBJ databases">
        <title>Comparison of Traditional DNA-DNA Hybridization with In Silico Genomic Analysis.</title>
        <authorList>
            <person name="Nicholson A.C."/>
            <person name="Sammons S."/>
            <person name="Humrighouse B.W."/>
            <person name="Graziano J."/>
            <person name="Lasker B."/>
            <person name="Whitney A.M."/>
            <person name="Mcquiston J.R."/>
        </authorList>
    </citation>
    <scope>NUCLEOTIDE SEQUENCE [LARGE SCALE GENOMIC DNA]</scope>
    <source>
        <strain evidence="2 3">H2381</strain>
    </source>
</reference>
<protein>
    <recommendedName>
        <fullName evidence="4">DNA-binding protein</fullName>
    </recommendedName>
</protein>
<dbReference type="EMBL" id="NIPX01000037">
    <property type="protein sequence ID" value="OWJ81443.1"/>
    <property type="molecule type" value="Genomic_DNA"/>
</dbReference>
<feature type="compositionally biased region" description="Basic and acidic residues" evidence="1">
    <location>
        <begin position="73"/>
        <end position="83"/>
    </location>
</feature>
<feature type="region of interest" description="Disordered" evidence="1">
    <location>
        <begin position="73"/>
        <end position="95"/>
    </location>
</feature>
<dbReference type="OrthoDB" id="7866257at2"/>
<evidence type="ECO:0000313" key="3">
    <source>
        <dbReference type="Proteomes" id="UP000196640"/>
    </source>
</evidence>
<evidence type="ECO:0008006" key="4">
    <source>
        <dbReference type="Google" id="ProtNLM"/>
    </source>
</evidence>
<gene>
    <name evidence="2" type="ORF">CDV52_18260</name>
</gene>
<dbReference type="AlphaFoldDB" id="A0A212AJ37"/>
<name>A0A212AJ37_9RHOB</name>
<comment type="caution">
    <text evidence="2">The sequence shown here is derived from an EMBL/GenBank/DDBJ whole genome shotgun (WGS) entry which is preliminary data.</text>
</comment>
<dbReference type="Proteomes" id="UP000196640">
    <property type="component" value="Unassembled WGS sequence"/>
</dbReference>
<evidence type="ECO:0000256" key="1">
    <source>
        <dbReference type="SAM" id="MobiDB-lite"/>
    </source>
</evidence>
<sequence length="95" mass="10759">MGEFHNHSDPTFADHCAFGSSRWVAAVLGKGPAWLRKNLDRMTVAGFPAPDPITRLYLKADVMAWLDRRRQIPDRDPRAHQAARETTNGVRYDAL</sequence>
<proteinExistence type="predicted"/>
<accession>A0A212AJ37</accession>
<evidence type="ECO:0000313" key="2">
    <source>
        <dbReference type="EMBL" id="OWJ81443.1"/>
    </source>
</evidence>